<evidence type="ECO:0000256" key="1">
    <source>
        <dbReference type="SAM" id="MobiDB-lite"/>
    </source>
</evidence>
<feature type="compositionally biased region" description="Pro residues" evidence="1">
    <location>
        <begin position="37"/>
        <end position="47"/>
    </location>
</feature>
<feature type="region of interest" description="Disordered" evidence="1">
    <location>
        <begin position="238"/>
        <end position="292"/>
    </location>
</feature>
<dbReference type="AlphaFoldDB" id="A0A0D2AUG5"/>
<feature type="compositionally biased region" description="Pro residues" evidence="1">
    <location>
        <begin position="75"/>
        <end position="87"/>
    </location>
</feature>
<gene>
    <name evidence="2" type="ORF">PV08_11090</name>
</gene>
<feature type="compositionally biased region" description="Basic and acidic residues" evidence="1">
    <location>
        <begin position="283"/>
        <end position="292"/>
    </location>
</feature>
<feature type="region of interest" description="Disordered" evidence="1">
    <location>
        <begin position="149"/>
        <end position="226"/>
    </location>
</feature>
<organism evidence="2 3">
    <name type="scientific">Exophiala spinifera</name>
    <dbReference type="NCBI Taxonomy" id="91928"/>
    <lineage>
        <taxon>Eukaryota</taxon>
        <taxon>Fungi</taxon>
        <taxon>Dikarya</taxon>
        <taxon>Ascomycota</taxon>
        <taxon>Pezizomycotina</taxon>
        <taxon>Eurotiomycetes</taxon>
        <taxon>Chaetothyriomycetidae</taxon>
        <taxon>Chaetothyriales</taxon>
        <taxon>Herpotrichiellaceae</taxon>
        <taxon>Exophiala</taxon>
    </lineage>
</organism>
<sequence>MSDNASTKAFKIAPPNITVCAFVVSPNTSQTTSCIPSSPPPPSPRRPVSPRSYQSNPIPIKSLPDSSHLLSGPGLSPPPPVRFRVLGPPPSSSSIFAYQHKRARSAPTSTTITSLGSFAVLSQSSSAHYTWSSTATSVPSNNCYGHNSSSSYSHHHNHNRTNSAPELTTPLEPTTPIQDAIQLRDSDHRDHPVRGAGDSGIRHLRGTEPSQSLCQEGKGTRRRRGVNAQRAVFRKVRFKLDDHDGDDTENDPIPDHRHKTDELEEDDEEEEHKGQRTVSGLLRFEDDRHSWF</sequence>
<keyword evidence="3" id="KW-1185">Reference proteome</keyword>
<dbReference type="Proteomes" id="UP000053328">
    <property type="component" value="Unassembled WGS sequence"/>
</dbReference>
<protein>
    <submittedName>
        <fullName evidence="2">Uncharacterized protein</fullName>
    </submittedName>
</protein>
<dbReference type="EMBL" id="KN847500">
    <property type="protein sequence ID" value="KIW10130.1"/>
    <property type="molecule type" value="Genomic_DNA"/>
</dbReference>
<evidence type="ECO:0000313" key="3">
    <source>
        <dbReference type="Proteomes" id="UP000053328"/>
    </source>
</evidence>
<dbReference type="OrthoDB" id="4160355at2759"/>
<feature type="compositionally biased region" description="Acidic residues" evidence="1">
    <location>
        <begin position="243"/>
        <end position="252"/>
    </location>
</feature>
<dbReference type="VEuPathDB" id="FungiDB:PV08_11090"/>
<dbReference type="RefSeq" id="XP_016230346.1">
    <property type="nucleotide sequence ID" value="XM_016385402.1"/>
</dbReference>
<feature type="compositionally biased region" description="Low complexity" evidence="1">
    <location>
        <begin position="62"/>
        <end position="74"/>
    </location>
</feature>
<proteinExistence type="predicted"/>
<dbReference type="HOGENOM" id="CLU_953260_0_0_1"/>
<reference evidence="2 3" key="1">
    <citation type="submission" date="2015-01" db="EMBL/GenBank/DDBJ databases">
        <title>The Genome Sequence of Exophiala spinifera CBS89968.</title>
        <authorList>
            <consortium name="The Broad Institute Genomics Platform"/>
            <person name="Cuomo C."/>
            <person name="de Hoog S."/>
            <person name="Gorbushina A."/>
            <person name="Stielow B."/>
            <person name="Teixiera M."/>
            <person name="Abouelleil A."/>
            <person name="Chapman S.B."/>
            <person name="Priest M."/>
            <person name="Young S.K."/>
            <person name="Wortman J."/>
            <person name="Nusbaum C."/>
            <person name="Birren B."/>
        </authorList>
    </citation>
    <scope>NUCLEOTIDE SEQUENCE [LARGE SCALE GENOMIC DNA]</scope>
    <source>
        <strain evidence="2 3">CBS 89968</strain>
    </source>
</reference>
<feature type="region of interest" description="Disordered" evidence="1">
    <location>
        <begin position="28"/>
        <end position="87"/>
    </location>
</feature>
<dbReference type="GeneID" id="27338173"/>
<name>A0A0D2AUG5_9EURO</name>
<evidence type="ECO:0000313" key="2">
    <source>
        <dbReference type="EMBL" id="KIW10130.1"/>
    </source>
</evidence>
<accession>A0A0D2AUG5</accession>
<feature type="compositionally biased region" description="Basic and acidic residues" evidence="1">
    <location>
        <begin position="182"/>
        <end position="193"/>
    </location>
</feature>
<feature type="compositionally biased region" description="Low complexity" evidence="1">
    <location>
        <begin position="165"/>
        <end position="176"/>
    </location>
</feature>